<evidence type="ECO:0000313" key="2">
    <source>
        <dbReference type="EMBL" id="AAR37922.1"/>
    </source>
</evidence>
<name>Q6SGE0_9BACT</name>
<gene>
    <name evidence="2" type="ORF">MBMO_EBAC000-47H08.1</name>
</gene>
<accession>Q6SGE0</accession>
<evidence type="ECO:0000256" key="1">
    <source>
        <dbReference type="SAM" id="Phobius"/>
    </source>
</evidence>
<feature type="transmembrane region" description="Helical" evidence="1">
    <location>
        <begin position="6"/>
        <end position="24"/>
    </location>
</feature>
<proteinExistence type="predicted"/>
<keyword evidence="1" id="KW-0812">Transmembrane</keyword>
<organism evidence="2">
    <name type="scientific">uncultured marine bacterium 561</name>
    <dbReference type="NCBI Taxonomy" id="257396"/>
    <lineage>
        <taxon>Bacteria</taxon>
        <taxon>environmental samples</taxon>
    </lineage>
</organism>
<reference evidence="2" key="1">
    <citation type="submission" date="2003-11" db="EMBL/GenBank/DDBJ databases">
        <authorList>
            <person name="Heidelberg J.F."/>
            <person name="Eisen J.A."/>
            <person name="Nelson W.C."/>
            <person name="DeLong E.F."/>
        </authorList>
    </citation>
    <scope>NUCLEOTIDE SEQUENCE</scope>
</reference>
<dbReference type="EMBL" id="AY458643">
    <property type="protein sequence ID" value="AAR37922.1"/>
    <property type="molecule type" value="Genomic_DNA"/>
</dbReference>
<dbReference type="AlphaFoldDB" id="Q6SGE0"/>
<reference evidence="2" key="2">
    <citation type="submission" date="2003-12" db="EMBL/GenBank/DDBJ databases">
        <title>Monterey Bay Coastal Ocean Microbial Observatory environmental clone sequencing.</title>
        <authorList>
            <person name="DeLong E.F."/>
        </authorList>
    </citation>
    <scope>NUCLEOTIDE SEQUENCE</scope>
</reference>
<protein>
    <submittedName>
        <fullName evidence="2">Uncharacterized protein</fullName>
    </submittedName>
</protein>
<keyword evidence="1" id="KW-1133">Transmembrane helix</keyword>
<sequence>MTWLTIGFWGCAAMWLISLLGDLGMARRADAPVGMFWIPLVSATIAFIGMCYFGNASGVFGL</sequence>
<feature type="transmembrane region" description="Helical" evidence="1">
    <location>
        <begin position="36"/>
        <end position="55"/>
    </location>
</feature>
<keyword evidence="1" id="KW-0472">Membrane</keyword>